<feature type="compositionally biased region" description="Acidic residues" evidence="1">
    <location>
        <begin position="256"/>
        <end position="275"/>
    </location>
</feature>
<feature type="compositionally biased region" description="Basic and acidic residues" evidence="1">
    <location>
        <begin position="244"/>
        <end position="255"/>
    </location>
</feature>
<dbReference type="AlphaFoldDB" id="A0A2T2P1K4"/>
<dbReference type="EMBL" id="KZ678131">
    <property type="protein sequence ID" value="PSN71238.1"/>
    <property type="molecule type" value="Genomic_DNA"/>
</dbReference>
<evidence type="ECO:0000256" key="1">
    <source>
        <dbReference type="SAM" id="MobiDB-lite"/>
    </source>
</evidence>
<gene>
    <name evidence="2" type="ORF">BS50DRAFT_660284</name>
</gene>
<name>A0A2T2P1K4_CORCC</name>
<evidence type="ECO:0000313" key="2">
    <source>
        <dbReference type="EMBL" id="PSN71238.1"/>
    </source>
</evidence>
<feature type="compositionally biased region" description="Basic and acidic residues" evidence="1">
    <location>
        <begin position="342"/>
        <end position="374"/>
    </location>
</feature>
<accession>A0A2T2P1K4</accession>
<feature type="region of interest" description="Disordered" evidence="1">
    <location>
        <begin position="48"/>
        <end position="114"/>
    </location>
</feature>
<organism evidence="2 3">
    <name type="scientific">Corynespora cassiicola Philippines</name>
    <dbReference type="NCBI Taxonomy" id="1448308"/>
    <lineage>
        <taxon>Eukaryota</taxon>
        <taxon>Fungi</taxon>
        <taxon>Dikarya</taxon>
        <taxon>Ascomycota</taxon>
        <taxon>Pezizomycotina</taxon>
        <taxon>Dothideomycetes</taxon>
        <taxon>Pleosporomycetidae</taxon>
        <taxon>Pleosporales</taxon>
        <taxon>Corynesporascaceae</taxon>
        <taxon>Corynespora</taxon>
    </lineage>
</organism>
<feature type="compositionally biased region" description="Polar residues" evidence="1">
    <location>
        <begin position="314"/>
        <end position="327"/>
    </location>
</feature>
<feature type="compositionally biased region" description="Basic and acidic residues" evidence="1">
    <location>
        <begin position="419"/>
        <end position="432"/>
    </location>
</feature>
<dbReference type="STRING" id="1448308.A0A2T2P1K4"/>
<keyword evidence="3" id="KW-1185">Reference proteome</keyword>
<feature type="compositionally biased region" description="Polar residues" evidence="1">
    <location>
        <begin position="231"/>
        <end position="241"/>
    </location>
</feature>
<feature type="region of interest" description="Disordered" evidence="1">
    <location>
        <begin position="186"/>
        <end position="453"/>
    </location>
</feature>
<dbReference type="Proteomes" id="UP000240883">
    <property type="component" value="Unassembled WGS sequence"/>
</dbReference>
<feature type="compositionally biased region" description="Polar residues" evidence="1">
    <location>
        <begin position="58"/>
        <end position="95"/>
    </location>
</feature>
<proteinExistence type="predicted"/>
<evidence type="ECO:0000313" key="3">
    <source>
        <dbReference type="Proteomes" id="UP000240883"/>
    </source>
</evidence>
<sequence>MSTAAPPLLNGNGAASAEGPREAAFLERLMHIRDEVLASKHARIHLPPKLLEQVAPRPSSSRPTANGSLNGTNSTQTLSARPDNSLQYRTSSSELALTPHAPRPFSAKSGSSGIDPVLLQKSDNLIRAELQLKRQQVERLLKDELDRKTRVKDSSDDRETRLDVENLLAKAHDLVKPVSGLRAPVANSEGTESFDDSYYSSKADSWSPEMGDSHQNTTDAADQLMTPAKPASSQNQVTAPNSAARRDAHPQRVEPDVIDLDEEPYEPVDDIEIYEPEPATIHEDAEESDYSPPPADVGPSEPARARARGGQDNHPGTNNSSRRQSPVGQAAPIQNPRKRRRDDKERRREKNRRAERAERVERIRSPEPYIKEEPQSPPPFSSYPDGQPSKRRALQPLPSDDVEVVSAPEGSRLQPVYYKEQESSLRPHRQYEEPSSPTVIRMPQRRVEREDQDLRRVASVQYARRPYSPGAGDLYAAPEPRQIRAVSHAFVDRPMEQPVYREASARPSAAPRYVRERSRSPIHEYLPRAQSPMTMAPPPRRIVVDQWGNKYYAAPADVRESVAPTSRRIEVDPYFERAITREPTMRAPARAEVYEEDDMQRMPPPPPRRYVEAADAEAVENQVYRQRAASHRPVDIEYRPQEAMERRPVVQYEDMGPPREYLPSRAYSVRPEVVRREVPEGYTRHESVQPGHIRVAPRYREVSVVHPDAYDDRRYTFAAPQSRRYVEEGAERPVEAAQEPFGEARRVTYRY</sequence>
<protein>
    <submittedName>
        <fullName evidence="2">Uncharacterized protein</fullName>
    </submittedName>
</protein>
<dbReference type="OrthoDB" id="5333304at2759"/>
<reference evidence="2 3" key="1">
    <citation type="journal article" date="2018" name="Front. Microbiol.">
        <title>Genome-Wide Analysis of Corynespora cassiicola Leaf Fall Disease Putative Effectors.</title>
        <authorList>
            <person name="Lopez D."/>
            <person name="Ribeiro S."/>
            <person name="Label P."/>
            <person name="Fumanal B."/>
            <person name="Venisse J.S."/>
            <person name="Kohler A."/>
            <person name="de Oliveira R.R."/>
            <person name="Labutti K."/>
            <person name="Lipzen A."/>
            <person name="Lail K."/>
            <person name="Bauer D."/>
            <person name="Ohm R.A."/>
            <person name="Barry K.W."/>
            <person name="Spatafora J."/>
            <person name="Grigoriev I.V."/>
            <person name="Martin F.M."/>
            <person name="Pujade-Renaud V."/>
        </authorList>
    </citation>
    <scope>NUCLEOTIDE SEQUENCE [LARGE SCALE GENOMIC DNA]</scope>
    <source>
        <strain evidence="2 3">Philippines</strain>
    </source>
</reference>